<keyword evidence="1" id="KW-0472">Membrane</keyword>
<feature type="transmembrane region" description="Helical" evidence="1">
    <location>
        <begin position="35"/>
        <end position="55"/>
    </location>
</feature>
<keyword evidence="4" id="KW-1185">Reference proteome</keyword>
<protein>
    <recommendedName>
        <fullName evidence="2">Retroviral polymerase SH3-like domain-containing protein</fullName>
    </recommendedName>
</protein>
<organism evidence="3 4">
    <name type="scientific">Mucuna pruriens</name>
    <name type="common">Velvet bean</name>
    <name type="synonym">Dolichos pruriens</name>
    <dbReference type="NCBI Taxonomy" id="157652"/>
    <lineage>
        <taxon>Eukaryota</taxon>
        <taxon>Viridiplantae</taxon>
        <taxon>Streptophyta</taxon>
        <taxon>Embryophyta</taxon>
        <taxon>Tracheophyta</taxon>
        <taxon>Spermatophyta</taxon>
        <taxon>Magnoliopsida</taxon>
        <taxon>eudicotyledons</taxon>
        <taxon>Gunneridae</taxon>
        <taxon>Pentapetalae</taxon>
        <taxon>rosids</taxon>
        <taxon>fabids</taxon>
        <taxon>Fabales</taxon>
        <taxon>Fabaceae</taxon>
        <taxon>Papilionoideae</taxon>
        <taxon>50 kb inversion clade</taxon>
        <taxon>NPAAA clade</taxon>
        <taxon>indigoferoid/millettioid clade</taxon>
        <taxon>Phaseoleae</taxon>
        <taxon>Mucuna</taxon>
    </lineage>
</organism>
<dbReference type="AlphaFoldDB" id="A0A371GPJ8"/>
<accession>A0A371GPJ8</accession>
<dbReference type="EMBL" id="QJKJ01004866">
    <property type="protein sequence ID" value="RDX92485.1"/>
    <property type="molecule type" value="Genomic_DNA"/>
</dbReference>
<dbReference type="Proteomes" id="UP000257109">
    <property type="component" value="Unassembled WGS sequence"/>
</dbReference>
<evidence type="ECO:0000313" key="4">
    <source>
        <dbReference type="Proteomes" id="UP000257109"/>
    </source>
</evidence>
<evidence type="ECO:0000256" key="1">
    <source>
        <dbReference type="SAM" id="Phobius"/>
    </source>
</evidence>
<name>A0A371GPJ8_MUCPR</name>
<feature type="domain" description="Retroviral polymerase SH3-like" evidence="2">
    <location>
        <begin position="2"/>
        <end position="29"/>
    </location>
</feature>
<gene>
    <name evidence="3" type="ORF">CR513_25390</name>
</gene>
<evidence type="ECO:0000259" key="2">
    <source>
        <dbReference type="Pfam" id="PF25597"/>
    </source>
</evidence>
<reference evidence="3" key="1">
    <citation type="submission" date="2018-05" db="EMBL/GenBank/DDBJ databases">
        <title>Draft genome of Mucuna pruriens seed.</title>
        <authorList>
            <person name="Nnadi N.E."/>
            <person name="Vos R."/>
            <person name="Hasami M.H."/>
            <person name="Devisetty U.K."/>
            <person name="Aguiy J.C."/>
        </authorList>
    </citation>
    <scope>NUCLEOTIDE SEQUENCE [LARGE SCALE GENOMIC DNA]</scope>
    <source>
        <strain evidence="3">JCA_2017</strain>
    </source>
</reference>
<dbReference type="OrthoDB" id="413361at2759"/>
<dbReference type="Pfam" id="PF25597">
    <property type="entry name" value="SH3_retrovirus"/>
    <property type="match status" value="1"/>
</dbReference>
<keyword evidence="1" id="KW-0812">Transmembrane</keyword>
<proteinExistence type="predicted"/>
<feature type="non-terminal residue" evidence="3">
    <location>
        <position position="1"/>
    </location>
</feature>
<evidence type="ECO:0000313" key="3">
    <source>
        <dbReference type="EMBL" id="RDX92485.1"/>
    </source>
</evidence>
<dbReference type="InterPro" id="IPR057670">
    <property type="entry name" value="SH3_retrovirus"/>
</dbReference>
<keyword evidence="1" id="KW-1133">Transmembrane helix</keyword>
<sequence length="70" mass="8333">MKTRQCIFIGYGQDKYGYRLYDIVEKKLVRICLKLIQFGCLYMIWILLIIMFRMLGDGFDISLNGDVKEE</sequence>
<comment type="caution">
    <text evidence="3">The sequence shown here is derived from an EMBL/GenBank/DDBJ whole genome shotgun (WGS) entry which is preliminary data.</text>
</comment>